<sequence>MPTLQTYNGYPLWHYIPNLPAAIAFEALFGVVTVLHIYLLLRKRMWFCLPFVIGGIFEVVGYQGRALAYNKTGELIPYILQSIFSLLAPILFAATLYMTLGRTIRAVHGEQYSIISPRWLTRIFVLGDIFSFLIQASGAGILVKNGTGNSKGNNDPQLGNHIIVGGLIFQIIIFGIFLLAVFMFNVRFAKHKGKNQTRHSEATRGASWQGMLYMLYVTSSCILIRNIFRTVEYITGQGGYLLTHEWAVYIFDGALMLLTMVCFLIKYPSHL</sequence>
<dbReference type="FunCoup" id="A0A0C3GGQ2">
    <property type="interactions" value="38"/>
</dbReference>
<evidence type="ECO:0000256" key="2">
    <source>
        <dbReference type="ARBA" id="ARBA00022692"/>
    </source>
</evidence>
<feature type="non-terminal residue" evidence="6">
    <location>
        <position position="271"/>
    </location>
</feature>
<feature type="transmembrane region" description="Helical" evidence="5">
    <location>
        <begin position="119"/>
        <end position="142"/>
    </location>
</feature>
<protein>
    <recommendedName>
        <fullName evidence="8">RTA1 like protein</fullName>
    </recommendedName>
</protein>
<dbReference type="Pfam" id="PF04479">
    <property type="entry name" value="RTA1"/>
    <property type="match status" value="1"/>
</dbReference>
<dbReference type="OrthoDB" id="3358017at2759"/>
<evidence type="ECO:0000313" key="6">
    <source>
        <dbReference type="EMBL" id="KIM95330.1"/>
    </source>
</evidence>
<keyword evidence="3 5" id="KW-1133">Transmembrane helix</keyword>
<dbReference type="EMBL" id="KN832887">
    <property type="protein sequence ID" value="KIM95330.1"/>
    <property type="molecule type" value="Genomic_DNA"/>
</dbReference>
<evidence type="ECO:0000256" key="1">
    <source>
        <dbReference type="ARBA" id="ARBA00004141"/>
    </source>
</evidence>
<dbReference type="HOGENOM" id="CLU_033465_3_1_1"/>
<dbReference type="Proteomes" id="UP000054321">
    <property type="component" value="Unassembled WGS sequence"/>
</dbReference>
<dbReference type="InterPro" id="IPR007568">
    <property type="entry name" value="RTA1"/>
</dbReference>
<evidence type="ECO:0000256" key="5">
    <source>
        <dbReference type="SAM" id="Phobius"/>
    </source>
</evidence>
<feature type="transmembrane region" description="Helical" evidence="5">
    <location>
        <begin position="75"/>
        <end position="98"/>
    </location>
</feature>
<accession>A0A0C3GGQ2</accession>
<dbReference type="STRING" id="913774.A0A0C3GGQ2"/>
<reference evidence="7" key="2">
    <citation type="submission" date="2015-01" db="EMBL/GenBank/DDBJ databases">
        <title>Evolutionary Origins and Diversification of the Mycorrhizal Mutualists.</title>
        <authorList>
            <consortium name="DOE Joint Genome Institute"/>
            <consortium name="Mycorrhizal Genomics Consortium"/>
            <person name="Kohler A."/>
            <person name="Kuo A."/>
            <person name="Nagy L.G."/>
            <person name="Floudas D."/>
            <person name="Copeland A."/>
            <person name="Barry K.W."/>
            <person name="Cichocki N."/>
            <person name="Veneault-Fourrey C."/>
            <person name="LaButti K."/>
            <person name="Lindquist E.A."/>
            <person name="Lipzen A."/>
            <person name="Lundell T."/>
            <person name="Morin E."/>
            <person name="Murat C."/>
            <person name="Riley R."/>
            <person name="Ohm R."/>
            <person name="Sun H."/>
            <person name="Tunlid A."/>
            <person name="Henrissat B."/>
            <person name="Grigoriev I.V."/>
            <person name="Hibbett D.S."/>
            <person name="Martin F."/>
        </authorList>
    </citation>
    <scope>NUCLEOTIDE SEQUENCE [LARGE SCALE GENOMIC DNA]</scope>
    <source>
        <strain evidence="7">Zn</strain>
    </source>
</reference>
<comment type="subcellular location">
    <subcellularLocation>
        <location evidence="1">Membrane</location>
        <topology evidence="1">Multi-pass membrane protein</topology>
    </subcellularLocation>
</comment>
<feature type="transmembrane region" description="Helical" evidence="5">
    <location>
        <begin position="20"/>
        <end position="39"/>
    </location>
</feature>
<evidence type="ECO:0000256" key="3">
    <source>
        <dbReference type="ARBA" id="ARBA00022989"/>
    </source>
</evidence>
<evidence type="ECO:0008006" key="8">
    <source>
        <dbReference type="Google" id="ProtNLM"/>
    </source>
</evidence>
<proteinExistence type="predicted"/>
<reference evidence="6 7" key="1">
    <citation type="submission" date="2014-04" db="EMBL/GenBank/DDBJ databases">
        <authorList>
            <consortium name="DOE Joint Genome Institute"/>
            <person name="Kuo A."/>
            <person name="Martino E."/>
            <person name="Perotto S."/>
            <person name="Kohler A."/>
            <person name="Nagy L.G."/>
            <person name="Floudas D."/>
            <person name="Copeland A."/>
            <person name="Barry K.W."/>
            <person name="Cichocki N."/>
            <person name="Veneault-Fourrey C."/>
            <person name="LaButti K."/>
            <person name="Lindquist E.A."/>
            <person name="Lipzen A."/>
            <person name="Lundell T."/>
            <person name="Morin E."/>
            <person name="Murat C."/>
            <person name="Sun H."/>
            <person name="Tunlid A."/>
            <person name="Henrissat B."/>
            <person name="Grigoriev I.V."/>
            <person name="Hibbett D.S."/>
            <person name="Martin F."/>
            <person name="Nordberg H.P."/>
            <person name="Cantor M.N."/>
            <person name="Hua S.X."/>
        </authorList>
    </citation>
    <scope>NUCLEOTIDE SEQUENCE [LARGE SCALE GENOMIC DNA]</scope>
    <source>
        <strain evidence="6 7">Zn</strain>
    </source>
</reference>
<organism evidence="6 7">
    <name type="scientific">Oidiodendron maius (strain Zn)</name>
    <dbReference type="NCBI Taxonomy" id="913774"/>
    <lineage>
        <taxon>Eukaryota</taxon>
        <taxon>Fungi</taxon>
        <taxon>Dikarya</taxon>
        <taxon>Ascomycota</taxon>
        <taxon>Pezizomycotina</taxon>
        <taxon>Leotiomycetes</taxon>
        <taxon>Leotiomycetes incertae sedis</taxon>
        <taxon>Myxotrichaceae</taxon>
        <taxon>Oidiodendron</taxon>
    </lineage>
</organism>
<gene>
    <name evidence="6" type="ORF">OIDMADRAFT_64243</name>
</gene>
<feature type="transmembrane region" description="Helical" evidence="5">
    <location>
        <begin position="210"/>
        <end position="228"/>
    </location>
</feature>
<dbReference type="PANTHER" id="PTHR31465">
    <property type="entry name" value="PROTEIN RTA1-RELATED"/>
    <property type="match status" value="1"/>
</dbReference>
<keyword evidence="4 5" id="KW-0472">Membrane</keyword>
<dbReference type="GO" id="GO:0016020">
    <property type="term" value="C:membrane"/>
    <property type="evidence" value="ECO:0007669"/>
    <property type="project" value="UniProtKB-SubCell"/>
</dbReference>
<feature type="transmembrane region" description="Helical" evidence="5">
    <location>
        <begin position="248"/>
        <end position="267"/>
    </location>
</feature>
<evidence type="ECO:0000256" key="4">
    <source>
        <dbReference type="ARBA" id="ARBA00023136"/>
    </source>
</evidence>
<dbReference type="InParanoid" id="A0A0C3GGQ2"/>
<keyword evidence="7" id="KW-1185">Reference proteome</keyword>
<feature type="transmembrane region" description="Helical" evidence="5">
    <location>
        <begin position="46"/>
        <end position="63"/>
    </location>
</feature>
<keyword evidence="2 5" id="KW-0812">Transmembrane</keyword>
<dbReference type="AlphaFoldDB" id="A0A0C3GGQ2"/>
<feature type="transmembrane region" description="Helical" evidence="5">
    <location>
        <begin position="162"/>
        <end position="189"/>
    </location>
</feature>
<evidence type="ECO:0000313" key="7">
    <source>
        <dbReference type="Proteomes" id="UP000054321"/>
    </source>
</evidence>
<name>A0A0C3GGQ2_OIDMZ</name>
<dbReference type="PANTHER" id="PTHR31465:SF1">
    <property type="entry name" value="PROTEIN RTA1-RELATED"/>
    <property type="match status" value="1"/>
</dbReference>